<dbReference type="AlphaFoldDB" id="T1H1M4"/>
<dbReference type="HOGENOM" id="CLU_2801340_0_0_1"/>
<protein>
    <submittedName>
        <fullName evidence="1">Uncharacterized protein</fullName>
    </submittedName>
</protein>
<dbReference type="Proteomes" id="UP000015102">
    <property type="component" value="Unassembled WGS sequence"/>
</dbReference>
<organism evidence="1 2">
    <name type="scientific">Megaselia scalaris</name>
    <name type="common">Humpbacked fly</name>
    <name type="synonym">Phora scalaris</name>
    <dbReference type="NCBI Taxonomy" id="36166"/>
    <lineage>
        <taxon>Eukaryota</taxon>
        <taxon>Metazoa</taxon>
        <taxon>Ecdysozoa</taxon>
        <taxon>Arthropoda</taxon>
        <taxon>Hexapoda</taxon>
        <taxon>Insecta</taxon>
        <taxon>Pterygota</taxon>
        <taxon>Neoptera</taxon>
        <taxon>Endopterygota</taxon>
        <taxon>Diptera</taxon>
        <taxon>Brachycera</taxon>
        <taxon>Muscomorpha</taxon>
        <taxon>Platypezoidea</taxon>
        <taxon>Phoridae</taxon>
        <taxon>Megaseliini</taxon>
        <taxon>Megaselia</taxon>
    </lineage>
</organism>
<reference evidence="1" key="2">
    <citation type="submission" date="2015-06" db="UniProtKB">
        <authorList>
            <consortium name="EnsemblMetazoa"/>
        </authorList>
    </citation>
    <scope>IDENTIFICATION</scope>
</reference>
<dbReference type="EMBL" id="CAQQ02384473">
    <property type="status" value="NOT_ANNOTATED_CDS"/>
    <property type="molecule type" value="Genomic_DNA"/>
</dbReference>
<sequence length="68" mass="8302">MDLNFIRVWLDKGESHVYKSLCMESLIDYKGILIEFFETHFKYILYVSKNKCYLGFITPRKRFLNEKK</sequence>
<reference evidence="2" key="1">
    <citation type="submission" date="2013-02" db="EMBL/GenBank/DDBJ databases">
        <authorList>
            <person name="Hughes D."/>
        </authorList>
    </citation>
    <scope>NUCLEOTIDE SEQUENCE</scope>
    <source>
        <strain>Durham</strain>
        <strain evidence="2">NC isolate 2 -- Noor lab</strain>
    </source>
</reference>
<evidence type="ECO:0000313" key="1">
    <source>
        <dbReference type="EnsemblMetazoa" id="MESCA010089-PA"/>
    </source>
</evidence>
<name>T1H1M4_MEGSC</name>
<dbReference type="EMBL" id="CAQQ02384472">
    <property type="status" value="NOT_ANNOTATED_CDS"/>
    <property type="molecule type" value="Genomic_DNA"/>
</dbReference>
<accession>T1H1M4</accession>
<proteinExistence type="predicted"/>
<evidence type="ECO:0000313" key="2">
    <source>
        <dbReference type="Proteomes" id="UP000015102"/>
    </source>
</evidence>
<keyword evidence="2" id="KW-1185">Reference proteome</keyword>
<dbReference type="EnsemblMetazoa" id="MESCA010089-RA">
    <property type="protein sequence ID" value="MESCA010089-PA"/>
    <property type="gene ID" value="MESCA010089"/>
</dbReference>